<dbReference type="InterPro" id="IPR011333">
    <property type="entry name" value="SKP1/BTB/POZ_sf"/>
</dbReference>
<reference evidence="4" key="1">
    <citation type="submission" date="2025-08" db="UniProtKB">
        <authorList>
            <consortium name="RefSeq"/>
        </authorList>
    </citation>
    <scope>IDENTIFICATION</scope>
    <source>
        <strain evidence="4">11010-0011.00</strain>
        <tissue evidence="4">Whole body</tissue>
    </source>
</reference>
<dbReference type="SMART" id="SM00875">
    <property type="entry name" value="BACK"/>
    <property type="match status" value="1"/>
</dbReference>
<name>A0A6J2U2G1_DROLE</name>
<dbReference type="Gene3D" id="3.30.710.10">
    <property type="entry name" value="Potassium Channel Kv1.1, Chain A"/>
    <property type="match status" value="1"/>
</dbReference>
<dbReference type="GeneID" id="115629694"/>
<dbReference type="InterPro" id="IPR000210">
    <property type="entry name" value="BTB/POZ_dom"/>
</dbReference>
<evidence type="ECO:0000313" key="4">
    <source>
        <dbReference type="RefSeq" id="XP_030382075.1"/>
    </source>
</evidence>
<proteinExistence type="predicted"/>
<dbReference type="SUPFAM" id="SSF54695">
    <property type="entry name" value="POZ domain"/>
    <property type="match status" value="1"/>
</dbReference>
<evidence type="ECO:0000259" key="2">
    <source>
        <dbReference type="SMART" id="SM00875"/>
    </source>
</evidence>
<dbReference type="Pfam" id="PF00651">
    <property type="entry name" value="BTB"/>
    <property type="match status" value="1"/>
</dbReference>
<gene>
    <name evidence="4" type="primary">LOC115629694</name>
</gene>
<dbReference type="Pfam" id="PF07707">
    <property type="entry name" value="BACK"/>
    <property type="match status" value="1"/>
</dbReference>
<dbReference type="Gene3D" id="1.25.40.420">
    <property type="match status" value="1"/>
</dbReference>
<dbReference type="PANTHER" id="PTHR22667:SF0">
    <property type="entry name" value="AT01380P-RELATED"/>
    <property type="match status" value="1"/>
</dbReference>
<sequence>MFPRRCNSNVMPRLNRPRVLISRAAGYMKRLEKNHPYRLKHRYELEHWRKFMPHLRFTNIEQPKKESLMESLDRVIESGDGAEVKVAIDNKLFKCHLMVLRTWSSLFEKSQIESKMLEMANAKVTAKAFEIVYTWMTQMDCECPRSQILDVLIAAQFLQADRLVASIFDCLSDKNNFCEIDAFHLFMEARSKNITPVAELMLRRISRSFLLLLTTKEYRELSVQHLCYMLDSNNLGVQTEIEVFYGALIWIYHDFEARKNDICRVLSAVRFKLMPSHYLLYWAEKLHELELEIADALCPLMHLAMIYQQELHIRTFNADEMGPFDRVWLRDASCLYRKFLDQDKPIEITFELFLANLTRIQKASRTFVSRVVEVEFVFDDESDKEEDSSLLSPAETPHTNESQKPALLLKT</sequence>
<dbReference type="CDD" id="cd18186">
    <property type="entry name" value="BTB_POZ_ZBTB_KLHL-like"/>
    <property type="match status" value="1"/>
</dbReference>
<evidence type="ECO:0000256" key="1">
    <source>
        <dbReference type="SAM" id="MobiDB-lite"/>
    </source>
</evidence>
<dbReference type="Proteomes" id="UP000504634">
    <property type="component" value="Unplaced"/>
</dbReference>
<dbReference type="AlphaFoldDB" id="A0A6J2U2G1"/>
<dbReference type="InterPro" id="IPR011705">
    <property type="entry name" value="BACK"/>
</dbReference>
<protein>
    <submittedName>
        <fullName evidence="4">Kelch-like protein 40b</fullName>
    </submittedName>
</protein>
<feature type="domain" description="BACK" evidence="2">
    <location>
        <begin position="182"/>
        <end position="284"/>
    </location>
</feature>
<accession>A0A6J2U2G1</accession>
<dbReference type="RefSeq" id="XP_030382075.1">
    <property type="nucleotide sequence ID" value="XM_030526215.1"/>
</dbReference>
<organism evidence="3 4">
    <name type="scientific">Drosophila lebanonensis</name>
    <name type="common">Fruit fly</name>
    <name type="synonym">Scaptodrosophila lebanonensis</name>
    <dbReference type="NCBI Taxonomy" id="7225"/>
    <lineage>
        <taxon>Eukaryota</taxon>
        <taxon>Metazoa</taxon>
        <taxon>Ecdysozoa</taxon>
        <taxon>Arthropoda</taxon>
        <taxon>Hexapoda</taxon>
        <taxon>Insecta</taxon>
        <taxon>Pterygota</taxon>
        <taxon>Neoptera</taxon>
        <taxon>Endopterygota</taxon>
        <taxon>Diptera</taxon>
        <taxon>Brachycera</taxon>
        <taxon>Muscomorpha</taxon>
        <taxon>Ephydroidea</taxon>
        <taxon>Drosophilidae</taxon>
        <taxon>Scaptodrosophila</taxon>
    </lineage>
</organism>
<dbReference type="OrthoDB" id="6350321at2759"/>
<feature type="region of interest" description="Disordered" evidence="1">
    <location>
        <begin position="381"/>
        <end position="411"/>
    </location>
</feature>
<dbReference type="PANTHER" id="PTHR22667">
    <property type="entry name" value="AT01380P-RELATED"/>
    <property type="match status" value="1"/>
</dbReference>
<evidence type="ECO:0000313" key="3">
    <source>
        <dbReference type="Proteomes" id="UP000504634"/>
    </source>
</evidence>
<keyword evidence="3" id="KW-1185">Reference proteome</keyword>